<evidence type="ECO:0000313" key="4">
    <source>
        <dbReference type="Proteomes" id="UP001601992"/>
    </source>
</evidence>
<dbReference type="GO" id="GO:0016491">
    <property type="term" value="F:oxidoreductase activity"/>
    <property type="evidence" value="ECO:0007669"/>
    <property type="project" value="UniProtKB-KW"/>
</dbReference>
<dbReference type="Proteomes" id="UP001601992">
    <property type="component" value="Unassembled WGS sequence"/>
</dbReference>
<dbReference type="EC" id="1.1.1.-" evidence="3"/>
<dbReference type="RefSeq" id="WP_040830315.1">
    <property type="nucleotide sequence ID" value="NZ_JBIAQY010000015.1"/>
</dbReference>
<dbReference type="InterPro" id="IPR002347">
    <property type="entry name" value="SDR_fam"/>
</dbReference>
<dbReference type="CDD" id="cd05233">
    <property type="entry name" value="SDR_c"/>
    <property type="match status" value="1"/>
</dbReference>
<dbReference type="EMBL" id="JBIAQY010000015">
    <property type="protein sequence ID" value="MFF3572917.1"/>
    <property type="molecule type" value="Genomic_DNA"/>
</dbReference>
<dbReference type="InterPro" id="IPR036291">
    <property type="entry name" value="NAD(P)-bd_dom_sf"/>
</dbReference>
<comment type="similarity">
    <text evidence="1">Belongs to the short-chain dehydrogenases/reductases (SDR) family.</text>
</comment>
<dbReference type="Gene3D" id="3.40.50.720">
    <property type="entry name" value="NAD(P)-binding Rossmann-like Domain"/>
    <property type="match status" value="1"/>
</dbReference>
<dbReference type="SUPFAM" id="SSF51735">
    <property type="entry name" value="NAD(P)-binding Rossmann-fold domains"/>
    <property type="match status" value="1"/>
</dbReference>
<keyword evidence="2 3" id="KW-0560">Oxidoreductase</keyword>
<sequence length="247" mass="26283">MKLQGKTAIVTGGAGGIGRAITTVFVQQGADVLFVDIDRERGESLEQELGSHARFLRIDISEQTSAAVIRDAALSAFGSIDILVNNAHASRQAAFVETTSEMFDLSFNTGFYPTVHLMQACYEQLRASKGSVVNFASGSGLEGMPRQTSYAAAKEAIRGVSRVAANEWAPDGIRVNVVCPFAATEGVSAWQAQHPEQAAQAVAKVPLRRIGNPETDIAPVVAFLASEEARYITGQTVMADGGMIQLH</sequence>
<proteinExistence type="inferred from homology"/>
<evidence type="ECO:0000313" key="3">
    <source>
        <dbReference type="EMBL" id="MFF3572917.1"/>
    </source>
</evidence>
<dbReference type="InterPro" id="IPR020904">
    <property type="entry name" value="Sc_DH/Rdtase_CS"/>
</dbReference>
<dbReference type="PRINTS" id="PR00081">
    <property type="entry name" value="GDHRDH"/>
</dbReference>
<protein>
    <submittedName>
        <fullName evidence="3">SDR family NAD(P)-dependent oxidoreductase</fullName>
        <ecNumber evidence="3">1.1.1.-</ecNumber>
    </submittedName>
</protein>
<evidence type="ECO:0000256" key="2">
    <source>
        <dbReference type="ARBA" id="ARBA00023002"/>
    </source>
</evidence>
<keyword evidence="4" id="KW-1185">Reference proteome</keyword>
<dbReference type="Pfam" id="PF13561">
    <property type="entry name" value="adh_short_C2"/>
    <property type="match status" value="1"/>
</dbReference>
<dbReference type="PROSITE" id="PS00061">
    <property type="entry name" value="ADH_SHORT"/>
    <property type="match status" value="1"/>
</dbReference>
<evidence type="ECO:0000256" key="1">
    <source>
        <dbReference type="ARBA" id="ARBA00006484"/>
    </source>
</evidence>
<name>A0ABW6S9E3_9NOCA</name>
<gene>
    <name evidence="3" type="ORF">ACFYXQ_34640</name>
</gene>
<comment type="caution">
    <text evidence="3">The sequence shown here is derived from an EMBL/GenBank/DDBJ whole genome shotgun (WGS) entry which is preliminary data.</text>
</comment>
<dbReference type="PANTHER" id="PTHR24321">
    <property type="entry name" value="DEHYDROGENASES, SHORT CHAIN"/>
    <property type="match status" value="1"/>
</dbReference>
<organism evidence="3 4">
    <name type="scientific">Nocardia jiangxiensis</name>
    <dbReference type="NCBI Taxonomy" id="282685"/>
    <lineage>
        <taxon>Bacteria</taxon>
        <taxon>Bacillati</taxon>
        <taxon>Actinomycetota</taxon>
        <taxon>Actinomycetes</taxon>
        <taxon>Mycobacteriales</taxon>
        <taxon>Nocardiaceae</taxon>
        <taxon>Nocardia</taxon>
    </lineage>
</organism>
<dbReference type="PANTHER" id="PTHR24321:SF8">
    <property type="entry name" value="ESTRADIOL 17-BETA-DEHYDROGENASE 8-RELATED"/>
    <property type="match status" value="1"/>
</dbReference>
<accession>A0ABW6S9E3</accession>
<dbReference type="PRINTS" id="PR00080">
    <property type="entry name" value="SDRFAMILY"/>
</dbReference>
<reference evidence="3 4" key="1">
    <citation type="submission" date="2024-10" db="EMBL/GenBank/DDBJ databases">
        <title>The Natural Products Discovery Center: Release of the First 8490 Sequenced Strains for Exploring Actinobacteria Biosynthetic Diversity.</title>
        <authorList>
            <person name="Kalkreuter E."/>
            <person name="Kautsar S.A."/>
            <person name="Yang D."/>
            <person name="Bader C.D."/>
            <person name="Teijaro C.N."/>
            <person name="Fluegel L."/>
            <person name="Davis C.M."/>
            <person name="Simpson J.R."/>
            <person name="Lauterbach L."/>
            <person name="Steele A.D."/>
            <person name="Gui C."/>
            <person name="Meng S."/>
            <person name="Li G."/>
            <person name="Viehrig K."/>
            <person name="Ye F."/>
            <person name="Su P."/>
            <person name="Kiefer A.F."/>
            <person name="Nichols A."/>
            <person name="Cepeda A.J."/>
            <person name="Yan W."/>
            <person name="Fan B."/>
            <person name="Jiang Y."/>
            <person name="Adhikari A."/>
            <person name="Zheng C.-J."/>
            <person name="Schuster L."/>
            <person name="Cowan T.M."/>
            <person name="Smanski M.J."/>
            <person name="Chevrette M.G."/>
            <person name="De Carvalho L.P.S."/>
            <person name="Shen B."/>
        </authorList>
    </citation>
    <scope>NUCLEOTIDE SEQUENCE [LARGE SCALE GENOMIC DNA]</scope>
    <source>
        <strain evidence="3 4">NPDC002593</strain>
    </source>
</reference>